<sequence length="167" mass="18415">MLCGSSGERILGQLRVNAHLREHLRVIYAPPQRTGETQIQKYLNGLRLPHLTAAQVEELEGEVSLETLGEALSGMATGKAPGLDGLPVQFYHSYSAVLLPQLLEILHEVRGEGLLPVHMREALIVMLLKPGKEVDNPSSYRPLSMLNIDVKLLTKVLASRLSRVVTH</sequence>
<dbReference type="Proteomes" id="UP001066276">
    <property type="component" value="Chromosome 1_1"/>
</dbReference>
<accession>A0AAV7WLR6</accession>
<dbReference type="AlphaFoldDB" id="A0AAV7WLR6"/>
<reference evidence="1" key="1">
    <citation type="journal article" date="2022" name="bioRxiv">
        <title>Sequencing and chromosome-scale assembly of the giantPleurodeles waltlgenome.</title>
        <authorList>
            <person name="Brown T."/>
            <person name="Elewa A."/>
            <person name="Iarovenko S."/>
            <person name="Subramanian E."/>
            <person name="Araus A.J."/>
            <person name="Petzold A."/>
            <person name="Susuki M."/>
            <person name="Suzuki K.-i.T."/>
            <person name="Hayashi T."/>
            <person name="Toyoda A."/>
            <person name="Oliveira C."/>
            <person name="Osipova E."/>
            <person name="Leigh N.D."/>
            <person name="Simon A."/>
            <person name="Yun M.H."/>
        </authorList>
    </citation>
    <scope>NUCLEOTIDE SEQUENCE</scope>
    <source>
        <strain evidence="1">20211129_DDA</strain>
        <tissue evidence="1">Liver</tissue>
    </source>
</reference>
<evidence type="ECO:0000313" key="2">
    <source>
        <dbReference type="Proteomes" id="UP001066276"/>
    </source>
</evidence>
<evidence type="ECO:0000313" key="1">
    <source>
        <dbReference type="EMBL" id="KAJ1213557.1"/>
    </source>
</evidence>
<dbReference type="EMBL" id="JANPWB010000001">
    <property type="protein sequence ID" value="KAJ1213557.1"/>
    <property type="molecule type" value="Genomic_DNA"/>
</dbReference>
<protein>
    <submittedName>
        <fullName evidence="1">Uncharacterized protein</fullName>
    </submittedName>
</protein>
<proteinExistence type="predicted"/>
<name>A0AAV7WLR6_PLEWA</name>
<gene>
    <name evidence="1" type="ORF">NDU88_001191</name>
</gene>
<dbReference type="PANTHER" id="PTHR19446">
    <property type="entry name" value="REVERSE TRANSCRIPTASES"/>
    <property type="match status" value="1"/>
</dbReference>
<keyword evidence="2" id="KW-1185">Reference proteome</keyword>
<organism evidence="1 2">
    <name type="scientific">Pleurodeles waltl</name>
    <name type="common">Iberian ribbed newt</name>
    <dbReference type="NCBI Taxonomy" id="8319"/>
    <lineage>
        <taxon>Eukaryota</taxon>
        <taxon>Metazoa</taxon>
        <taxon>Chordata</taxon>
        <taxon>Craniata</taxon>
        <taxon>Vertebrata</taxon>
        <taxon>Euteleostomi</taxon>
        <taxon>Amphibia</taxon>
        <taxon>Batrachia</taxon>
        <taxon>Caudata</taxon>
        <taxon>Salamandroidea</taxon>
        <taxon>Salamandridae</taxon>
        <taxon>Pleurodelinae</taxon>
        <taxon>Pleurodeles</taxon>
    </lineage>
</organism>
<comment type="caution">
    <text evidence="1">The sequence shown here is derived from an EMBL/GenBank/DDBJ whole genome shotgun (WGS) entry which is preliminary data.</text>
</comment>